<dbReference type="CDD" id="cd00831">
    <property type="entry name" value="CHS_like"/>
    <property type="match status" value="1"/>
</dbReference>
<accession>A0ABX2TEU1</accession>
<dbReference type="InterPro" id="IPR012328">
    <property type="entry name" value="Chalcone/stilbene_synt_C"/>
</dbReference>
<sequence>MFSVHATQPEHLMTAFLNRIGTAVPPFDIHAAFVETAQHLLPDERSRRLLRRMAERCGIERRWSVFEAAGGGGLDRGGFYRWGAFPGTASRMALYEQHAPDLAAQAVERLEIGALRSRITHLIVATCTGFYAPGLDHQLVERFGLSPSVERTVVGFMGCYAAINALKLARHIVRSEPESVVLTVNLELCTLHLQERPDLETVLSFLIFGDGCAAGLVSAEPSGIALDGFRAVVVPGTADQITWRIGESGYDMHLSGAVPLTLAAGLPRALPAILGGRPADAIELWAVHPGGRSILDAVEQALALDPERLEESRAVLRDFGNMSSATVMFVLKRMLDRFRRTGYGGNGDGVAMAFGPGLTAETMTFRMAA</sequence>
<keyword evidence="6" id="KW-1185">Reference proteome</keyword>
<organism evidence="5 6">
    <name type="scientific">Azospirillum oleiclasticum</name>
    <dbReference type="NCBI Taxonomy" id="2735135"/>
    <lineage>
        <taxon>Bacteria</taxon>
        <taxon>Pseudomonadati</taxon>
        <taxon>Pseudomonadota</taxon>
        <taxon>Alphaproteobacteria</taxon>
        <taxon>Rhodospirillales</taxon>
        <taxon>Azospirillaceae</taxon>
        <taxon>Azospirillum</taxon>
    </lineage>
</organism>
<evidence type="ECO:0000313" key="5">
    <source>
        <dbReference type="EMBL" id="NYZ22860.1"/>
    </source>
</evidence>
<dbReference type="Gene3D" id="3.40.47.10">
    <property type="match status" value="2"/>
</dbReference>
<comment type="similarity">
    <text evidence="1">Belongs to the thiolase-like superfamily. Chalcone/stilbene synthases family.</text>
</comment>
<gene>
    <name evidence="5" type="ORF">HND93_24395</name>
</gene>
<protein>
    <submittedName>
        <fullName evidence="5">Type III polyketide synthase</fullName>
    </submittedName>
</protein>
<feature type="domain" description="Chalcone/stilbene synthase N-terminal" evidence="3">
    <location>
        <begin position="88"/>
        <end position="221"/>
    </location>
</feature>
<dbReference type="InterPro" id="IPR011141">
    <property type="entry name" value="Polyketide_synthase_type-III"/>
</dbReference>
<dbReference type="Pfam" id="PF00195">
    <property type="entry name" value="Chal_sti_synt_N"/>
    <property type="match status" value="1"/>
</dbReference>
<dbReference type="Proteomes" id="UP000584642">
    <property type="component" value="Unassembled WGS sequence"/>
</dbReference>
<dbReference type="Pfam" id="PF02797">
    <property type="entry name" value="Chal_sti_synt_C"/>
    <property type="match status" value="1"/>
</dbReference>
<feature type="domain" description="Chalcone/stilbene synthase C-terminal" evidence="4">
    <location>
        <begin position="233"/>
        <end position="366"/>
    </location>
</feature>
<comment type="caution">
    <text evidence="5">The sequence shown here is derived from an EMBL/GenBank/DDBJ whole genome shotgun (WGS) entry which is preliminary data.</text>
</comment>
<dbReference type="SUPFAM" id="SSF53901">
    <property type="entry name" value="Thiolase-like"/>
    <property type="match status" value="1"/>
</dbReference>
<evidence type="ECO:0000313" key="6">
    <source>
        <dbReference type="Proteomes" id="UP000584642"/>
    </source>
</evidence>
<evidence type="ECO:0000259" key="4">
    <source>
        <dbReference type="Pfam" id="PF02797"/>
    </source>
</evidence>
<name>A0ABX2TEU1_9PROT</name>
<evidence type="ECO:0000256" key="2">
    <source>
        <dbReference type="ARBA" id="ARBA00022679"/>
    </source>
</evidence>
<evidence type="ECO:0000259" key="3">
    <source>
        <dbReference type="Pfam" id="PF00195"/>
    </source>
</evidence>
<dbReference type="PANTHER" id="PTHR11877:SF46">
    <property type="entry name" value="TYPE III POLYKETIDE SYNTHASE A"/>
    <property type="match status" value="1"/>
</dbReference>
<evidence type="ECO:0000256" key="1">
    <source>
        <dbReference type="ARBA" id="ARBA00005531"/>
    </source>
</evidence>
<dbReference type="PANTHER" id="PTHR11877">
    <property type="entry name" value="HYDROXYMETHYLGLUTARYL-COA SYNTHASE"/>
    <property type="match status" value="1"/>
</dbReference>
<dbReference type="InterPro" id="IPR001099">
    <property type="entry name" value="Chalcone/stilbene_synt_N"/>
</dbReference>
<dbReference type="EMBL" id="JABFDB010000021">
    <property type="protein sequence ID" value="NYZ22860.1"/>
    <property type="molecule type" value="Genomic_DNA"/>
</dbReference>
<dbReference type="PIRSF" id="PIRSF000451">
    <property type="entry name" value="PKS_III"/>
    <property type="match status" value="1"/>
</dbReference>
<reference evidence="5 6" key="1">
    <citation type="submission" date="2020-05" db="EMBL/GenBank/DDBJ databases">
        <title>Azospirillum oleiclasticum sp. nov, a nitrogen-fixing and heavy crude oil-emulsifying bacterium isolated from the crude oil of Yumen Oilfield.</title>
        <authorList>
            <person name="Wu D."/>
            <person name="Cai M."/>
            <person name="Zhang X."/>
        </authorList>
    </citation>
    <scope>NUCLEOTIDE SEQUENCE [LARGE SCALE GENOMIC DNA]</scope>
    <source>
        <strain evidence="5 6">ROY-1-1-2</strain>
    </source>
</reference>
<proteinExistence type="inferred from homology"/>
<keyword evidence="2" id="KW-0808">Transferase</keyword>
<dbReference type="InterPro" id="IPR016039">
    <property type="entry name" value="Thiolase-like"/>
</dbReference>